<evidence type="ECO:0000313" key="8">
    <source>
        <dbReference type="Proteomes" id="UP001303601"/>
    </source>
</evidence>
<feature type="transmembrane region" description="Helical" evidence="5">
    <location>
        <begin position="137"/>
        <end position="159"/>
    </location>
</feature>
<evidence type="ECO:0000313" key="7">
    <source>
        <dbReference type="EMBL" id="WPB54055.1"/>
    </source>
</evidence>
<evidence type="ECO:0000256" key="2">
    <source>
        <dbReference type="ARBA" id="ARBA00022692"/>
    </source>
</evidence>
<evidence type="ECO:0000256" key="1">
    <source>
        <dbReference type="ARBA" id="ARBA00004141"/>
    </source>
</evidence>
<dbReference type="Pfam" id="PF01061">
    <property type="entry name" value="ABC2_membrane"/>
    <property type="match status" value="1"/>
</dbReference>
<comment type="subcellular location">
    <subcellularLocation>
        <location evidence="1">Membrane</location>
        <topology evidence="1">Multi-pass membrane protein</topology>
    </subcellularLocation>
</comment>
<dbReference type="GeneID" id="94493356"/>
<feature type="transmembrane region" description="Helical" evidence="5">
    <location>
        <begin position="196"/>
        <end position="215"/>
    </location>
</feature>
<dbReference type="RefSeq" id="WP_170177179.1">
    <property type="nucleotide sequence ID" value="NZ_CP137845.1"/>
</dbReference>
<dbReference type="EMBL" id="CP137845">
    <property type="protein sequence ID" value="WPB54055.1"/>
    <property type="molecule type" value="Genomic_DNA"/>
</dbReference>
<accession>A0ABZ0PBN0</accession>
<feature type="domain" description="ABC-2 type transporter transmembrane" evidence="6">
    <location>
        <begin position="11"/>
        <end position="244"/>
    </location>
</feature>
<protein>
    <submittedName>
        <fullName evidence="7">ABC transporter permease</fullName>
    </submittedName>
</protein>
<gene>
    <name evidence="7" type="ORF">R9B83_00555</name>
</gene>
<keyword evidence="4 5" id="KW-0472">Membrane</keyword>
<keyword evidence="8" id="KW-1185">Reference proteome</keyword>
<keyword evidence="2 5" id="KW-0812">Transmembrane</keyword>
<organism evidence="7 8">
    <name type="scientific">Metamycoplasma equirhinis</name>
    <dbReference type="NCBI Taxonomy" id="92402"/>
    <lineage>
        <taxon>Bacteria</taxon>
        <taxon>Bacillati</taxon>
        <taxon>Mycoplasmatota</taxon>
        <taxon>Mycoplasmoidales</taxon>
        <taxon>Metamycoplasmataceae</taxon>
        <taxon>Metamycoplasma</taxon>
    </lineage>
</organism>
<reference evidence="7" key="1">
    <citation type="submission" date="2023-11" db="EMBL/GenBank/DDBJ databases">
        <title>Completed genome sequence of Mycoplasma equirhinis type strain M432/72.</title>
        <authorList>
            <person name="Spergser J."/>
        </authorList>
    </citation>
    <scope>NUCLEOTIDE SEQUENCE [LARGE SCALE GENOMIC DNA]</scope>
    <source>
        <strain evidence="7">M432/72</strain>
    </source>
</reference>
<feature type="transmembrane region" description="Helical" evidence="5">
    <location>
        <begin position="289"/>
        <end position="310"/>
    </location>
</feature>
<name>A0ABZ0PBN0_9BACT</name>
<evidence type="ECO:0000259" key="6">
    <source>
        <dbReference type="Pfam" id="PF01061"/>
    </source>
</evidence>
<feature type="transmembrane region" description="Helical" evidence="5">
    <location>
        <begin position="166"/>
        <end position="190"/>
    </location>
</feature>
<dbReference type="InterPro" id="IPR013525">
    <property type="entry name" value="ABC2_TM"/>
</dbReference>
<evidence type="ECO:0000256" key="4">
    <source>
        <dbReference type="ARBA" id="ARBA00023136"/>
    </source>
</evidence>
<dbReference type="Proteomes" id="UP001303601">
    <property type="component" value="Chromosome"/>
</dbReference>
<evidence type="ECO:0000256" key="5">
    <source>
        <dbReference type="SAM" id="Phobius"/>
    </source>
</evidence>
<keyword evidence="3 5" id="KW-1133">Transmembrane helix</keyword>
<proteinExistence type="predicted"/>
<evidence type="ECO:0000256" key="3">
    <source>
        <dbReference type="ARBA" id="ARBA00022989"/>
    </source>
</evidence>
<sequence>MKNSFKQNLSQLFHLVKRNFLVFVTDKVAFGFSFLSPAIVFLLFIVFLGKTQVDSIMSNFKNLSEENYLAINKIVTSVITNWMTCSVMATSVITVTLGAASKMVDDKIQKTEYVLNASPIEGHVLIGSYVISTSFSALLVNTVIYSLTFIYLAITHAFYITIKMAFFGLLVILISILATSTIFLLIVNFLSKPTEVAVFSSLISVVGGFMVGGYFPITKMPLFLQRILTFVPGYYSLGLFRKVFLSNTYIKIEETIKTLPNSNQYNGFLRVINRDFGPSLDFWGHELKAWHMFLALILTAITFFSIFLIIKHFQFKKRRFFAKQI</sequence>
<feature type="transmembrane region" description="Helical" evidence="5">
    <location>
        <begin position="20"/>
        <end position="48"/>
    </location>
</feature>
<feature type="transmembrane region" description="Helical" evidence="5">
    <location>
        <begin position="79"/>
        <end position="101"/>
    </location>
</feature>